<accession>A0ABU6U9W8</accession>
<organism evidence="3 4">
    <name type="scientific">Stylosanthes scabra</name>
    <dbReference type="NCBI Taxonomy" id="79078"/>
    <lineage>
        <taxon>Eukaryota</taxon>
        <taxon>Viridiplantae</taxon>
        <taxon>Streptophyta</taxon>
        <taxon>Embryophyta</taxon>
        <taxon>Tracheophyta</taxon>
        <taxon>Spermatophyta</taxon>
        <taxon>Magnoliopsida</taxon>
        <taxon>eudicotyledons</taxon>
        <taxon>Gunneridae</taxon>
        <taxon>Pentapetalae</taxon>
        <taxon>rosids</taxon>
        <taxon>fabids</taxon>
        <taxon>Fabales</taxon>
        <taxon>Fabaceae</taxon>
        <taxon>Papilionoideae</taxon>
        <taxon>50 kb inversion clade</taxon>
        <taxon>dalbergioids sensu lato</taxon>
        <taxon>Dalbergieae</taxon>
        <taxon>Pterocarpus clade</taxon>
        <taxon>Stylosanthes</taxon>
    </lineage>
</organism>
<dbReference type="PANTHER" id="PTHR48258">
    <property type="entry name" value="DUF4218 DOMAIN-CONTAINING PROTEIN-RELATED"/>
    <property type="match status" value="1"/>
</dbReference>
<dbReference type="Proteomes" id="UP001341840">
    <property type="component" value="Unassembled WGS sequence"/>
</dbReference>
<reference evidence="3 4" key="1">
    <citation type="journal article" date="2023" name="Plants (Basel)">
        <title>Bridging the Gap: Combining Genomics and Transcriptomics Approaches to Understand Stylosanthes scabra, an Orphan Legume from the Brazilian Caatinga.</title>
        <authorList>
            <person name="Ferreira-Neto J.R.C."/>
            <person name="da Silva M.D."/>
            <person name="Binneck E."/>
            <person name="de Melo N.F."/>
            <person name="da Silva R.H."/>
            <person name="de Melo A.L.T.M."/>
            <person name="Pandolfi V."/>
            <person name="Bustamante F.O."/>
            <person name="Brasileiro-Vidal A.C."/>
            <person name="Benko-Iseppon A.M."/>
        </authorList>
    </citation>
    <scope>NUCLEOTIDE SEQUENCE [LARGE SCALE GENOMIC DNA]</scope>
    <source>
        <tissue evidence="3">Leaves</tissue>
    </source>
</reference>
<comment type="caution">
    <text evidence="3">The sequence shown here is derived from an EMBL/GenBank/DDBJ whole genome shotgun (WGS) entry which is preliminary data.</text>
</comment>
<feature type="compositionally biased region" description="Acidic residues" evidence="1">
    <location>
        <begin position="161"/>
        <end position="197"/>
    </location>
</feature>
<evidence type="ECO:0000256" key="1">
    <source>
        <dbReference type="SAM" id="MobiDB-lite"/>
    </source>
</evidence>
<dbReference type="PANTHER" id="PTHR48258:SF8">
    <property type="entry name" value="DUF4216 DOMAIN-CONTAINING PROTEIN"/>
    <property type="match status" value="1"/>
</dbReference>
<dbReference type="Pfam" id="PF13952">
    <property type="entry name" value="DUF4216"/>
    <property type="match status" value="1"/>
</dbReference>
<evidence type="ECO:0000259" key="2">
    <source>
        <dbReference type="Pfam" id="PF13952"/>
    </source>
</evidence>
<gene>
    <name evidence="3" type="ORF">PIB30_118814</name>
</gene>
<evidence type="ECO:0000313" key="3">
    <source>
        <dbReference type="EMBL" id="MED6157235.1"/>
    </source>
</evidence>
<sequence>MTPSFASAKDKNPIEAKVSYYGRIVDMFELDYYGQFTVALFKCEWYTAAKDNFGLSYVYFSKKCYEEEPFVLASQVNQCFYVQDPYVRDKNYVMKTIPRDLFRVSDDFESDSAVIYAREPCEPETIPSLPNDNDKVALVRKDLLPEILSMAPKVCAKQRYEEEDESEAEYMEDESQGDEYMEEEEEDEHMEDVDDET</sequence>
<dbReference type="EMBL" id="JASCZI010120899">
    <property type="protein sequence ID" value="MED6157235.1"/>
    <property type="molecule type" value="Genomic_DNA"/>
</dbReference>
<feature type="domain" description="DUF4216" evidence="2">
    <location>
        <begin position="29"/>
        <end position="89"/>
    </location>
</feature>
<proteinExistence type="predicted"/>
<keyword evidence="4" id="KW-1185">Reference proteome</keyword>
<protein>
    <recommendedName>
        <fullName evidence="2">DUF4216 domain-containing protein</fullName>
    </recommendedName>
</protein>
<evidence type="ECO:0000313" key="4">
    <source>
        <dbReference type="Proteomes" id="UP001341840"/>
    </source>
</evidence>
<feature type="region of interest" description="Disordered" evidence="1">
    <location>
        <begin position="156"/>
        <end position="197"/>
    </location>
</feature>
<dbReference type="InterPro" id="IPR025312">
    <property type="entry name" value="DUF4216"/>
</dbReference>
<name>A0ABU6U9W8_9FABA</name>